<dbReference type="eggNOG" id="ENOG50316N0">
    <property type="taxonomic scope" value="Bacteria"/>
</dbReference>
<gene>
    <name evidence="1" type="ordered locus">SAR116_1726</name>
</gene>
<keyword evidence="2" id="KW-1185">Reference proteome</keyword>
<dbReference type="AlphaFoldDB" id="D5BMC6"/>
<protein>
    <submittedName>
        <fullName evidence="1">Uncharacterized protein</fullName>
    </submittedName>
</protein>
<dbReference type="RefSeq" id="WP_013046596.1">
    <property type="nucleotide sequence ID" value="NC_014010.1"/>
</dbReference>
<evidence type="ECO:0000313" key="2">
    <source>
        <dbReference type="Proteomes" id="UP000007460"/>
    </source>
</evidence>
<evidence type="ECO:0000313" key="1">
    <source>
        <dbReference type="EMBL" id="ADE39969.1"/>
    </source>
</evidence>
<dbReference type="HOGENOM" id="CLU_1320059_0_0_5"/>
<sequence>MPIVPHVRTGAIDWTGENPGMLLKTDPDGDWSVLVLFFRIVWSPVGPGNMLLLFENPSSATGLPETCNVIMSDNEALRDYIKTGFIEKLGTFGGAPAYSSASQLTIDNVVAQGDPTGDFYSETITGGGQEIKLVWENLGKPTALELPPELTGTGEHTMYSLLVDAKTAYVEVNGRRLKGETVPREQASLTLSSAFLYFSETWIFPD</sequence>
<organism evidence="1 2">
    <name type="scientific">Puniceispirillum marinum (strain IMCC1322)</name>
    <dbReference type="NCBI Taxonomy" id="488538"/>
    <lineage>
        <taxon>Bacteria</taxon>
        <taxon>Pseudomonadati</taxon>
        <taxon>Pseudomonadota</taxon>
        <taxon>Alphaproteobacteria</taxon>
        <taxon>Candidatus Puniceispirillales</taxon>
        <taxon>Candidatus Puniceispirillaceae</taxon>
        <taxon>Candidatus Puniceispirillum</taxon>
    </lineage>
</organism>
<reference evidence="1 2" key="1">
    <citation type="journal article" date="2010" name="J. Bacteriol.">
        <title>Complete genome sequence of "Candidatus Puniceispirillum marinum" IMCC1322, a representative of the SAR116 clade in the Alphaproteobacteria.</title>
        <authorList>
            <person name="Oh H.M."/>
            <person name="Kwon K.K."/>
            <person name="Kang I."/>
            <person name="Kang S.G."/>
            <person name="Lee J.H."/>
            <person name="Kim S.J."/>
            <person name="Cho J.C."/>
        </authorList>
    </citation>
    <scope>NUCLEOTIDE SEQUENCE [LARGE SCALE GENOMIC DNA]</scope>
    <source>
        <strain evidence="1 2">IMCC1322</strain>
    </source>
</reference>
<accession>D5BMC6</accession>
<dbReference type="OrthoDB" id="8246481at2"/>
<dbReference type="EMBL" id="CP001751">
    <property type="protein sequence ID" value="ADE39969.1"/>
    <property type="molecule type" value="Genomic_DNA"/>
</dbReference>
<dbReference type="STRING" id="488538.SAR116_1726"/>
<dbReference type="Proteomes" id="UP000007460">
    <property type="component" value="Chromosome"/>
</dbReference>
<name>D5BMC6_PUNMI</name>
<dbReference type="KEGG" id="apb:SAR116_1726"/>
<proteinExistence type="predicted"/>